<dbReference type="GO" id="GO:0003677">
    <property type="term" value="F:DNA binding"/>
    <property type="evidence" value="ECO:0007669"/>
    <property type="project" value="UniProtKB-KW"/>
</dbReference>
<dbReference type="Gene3D" id="1.10.10.10">
    <property type="entry name" value="Winged helix-like DNA-binding domain superfamily/Winged helix DNA-binding domain"/>
    <property type="match status" value="1"/>
</dbReference>
<name>A0A5E6R3F7_PSEFL</name>
<evidence type="ECO:0000256" key="2">
    <source>
        <dbReference type="ARBA" id="ARBA00023125"/>
    </source>
</evidence>
<dbReference type="SMART" id="SM00346">
    <property type="entry name" value="HTH_ICLR"/>
    <property type="match status" value="1"/>
</dbReference>
<evidence type="ECO:0000256" key="5">
    <source>
        <dbReference type="ARBA" id="ARBA00042627"/>
    </source>
</evidence>
<keyword evidence="3" id="KW-0804">Transcription</keyword>
<evidence type="ECO:0000313" key="9">
    <source>
        <dbReference type="Proteomes" id="UP000399692"/>
    </source>
</evidence>
<dbReference type="Gene3D" id="3.30.450.40">
    <property type="match status" value="1"/>
</dbReference>
<dbReference type="OrthoDB" id="9807558at2"/>
<dbReference type="InterPro" id="IPR014757">
    <property type="entry name" value="Tscrpt_reg_IclR_C"/>
</dbReference>
<dbReference type="InterPro" id="IPR036390">
    <property type="entry name" value="WH_DNA-bd_sf"/>
</dbReference>
<keyword evidence="2" id="KW-0238">DNA-binding</keyword>
<dbReference type="GO" id="GO:0045892">
    <property type="term" value="P:negative regulation of DNA-templated transcription"/>
    <property type="evidence" value="ECO:0007669"/>
    <property type="project" value="TreeGrafter"/>
</dbReference>
<evidence type="ECO:0000256" key="1">
    <source>
        <dbReference type="ARBA" id="ARBA00023015"/>
    </source>
</evidence>
<sequence>MPNPRPEPAASHAVAATSSHGRLIEVLDALVRRAEGEPWGVRELASELAESRSTINRILAALVERDLAAEDGAGKYRVGPRLRVLMQAVSAHSAVWNASGKLLDELAGDAKQSALLSVYAPHCDGYFVLCCGEAAATLAFRPQLGAIYPLGFGDIGRAFADHLNSGAQPDQQQLPVPADNGQAMAESEFPAAVALATRCLPQGLLVTVSLHDLGAGGGSSASAALRKVEQVLNHLEGLPVTARGCPQVRGCDEDSATAARLEVLLQILCAVPDGYPCKAGIAAELQCNSATARKIVESAAQASLVFASGQALYPAARLYQWAAVLGDNRFPVAKLCRAIVEALVKQTGETVAFLSFDACSSTAQFIEVAQGWKPIQYKLETGVEVPLYAGAAGKAVLAHLAPEFADGLTLNRFTEATIVSHSALQADLLAIRERGWSQGDGERVLGAFGIGVPFFVDGQVAGSLSATIPQYRKQDCDLAALVDHMKLATSRISRLLSLGTAPAQGEPGQ</sequence>
<dbReference type="PANTHER" id="PTHR30136">
    <property type="entry name" value="HELIX-TURN-HELIX TRANSCRIPTIONAL REGULATOR, ICLR FAMILY"/>
    <property type="match status" value="1"/>
</dbReference>
<dbReference type="GO" id="GO:0003700">
    <property type="term" value="F:DNA-binding transcription factor activity"/>
    <property type="evidence" value="ECO:0007669"/>
    <property type="project" value="TreeGrafter"/>
</dbReference>
<dbReference type="PROSITE" id="PS51077">
    <property type="entry name" value="HTH_ICLR"/>
    <property type="match status" value="1"/>
</dbReference>
<dbReference type="InterPro" id="IPR050707">
    <property type="entry name" value="HTH_MetabolicPath_Reg"/>
</dbReference>
<evidence type="ECO:0000259" key="6">
    <source>
        <dbReference type="PROSITE" id="PS51077"/>
    </source>
</evidence>
<evidence type="ECO:0000259" key="7">
    <source>
        <dbReference type="PROSITE" id="PS51078"/>
    </source>
</evidence>
<evidence type="ECO:0000256" key="4">
    <source>
        <dbReference type="ARBA" id="ARBA00040379"/>
    </source>
</evidence>
<dbReference type="Pfam" id="PF01614">
    <property type="entry name" value="IclR_C"/>
    <property type="match status" value="1"/>
</dbReference>
<dbReference type="PANTHER" id="PTHR30136:SF24">
    <property type="entry name" value="HTH-TYPE TRANSCRIPTIONAL REPRESSOR ALLR"/>
    <property type="match status" value="1"/>
</dbReference>
<dbReference type="SUPFAM" id="SSF46785">
    <property type="entry name" value="Winged helix' DNA-binding domain"/>
    <property type="match status" value="1"/>
</dbReference>
<evidence type="ECO:0000256" key="3">
    <source>
        <dbReference type="ARBA" id="ARBA00023163"/>
    </source>
</evidence>
<reference evidence="8 9" key="1">
    <citation type="submission" date="2019-09" db="EMBL/GenBank/DDBJ databases">
        <authorList>
            <person name="Chandra G."/>
            <person name="Truman W A."/>
        </authorList>
    </citation>
    <scope>NUCLEOTIDE SEQUENCE [LARGE SCALE GENOMIC DNA]</scope>
    <source>
        <strain evidence="8">PS631</strain>
    </source>
</reference>
<dbReference type="InterPro" id="IPR029016">
    <property type="entry name" value="GAF-like_dom_sf"/>
</dbReference>
<protein>
    <recommendedName>
        <fullName evidence="4">HTH-type transcriptional repressor AllR</fullName>
    </recommendedName>
    <alternativeName>
        <fullName evidence="5">Negative regulator of allantoin and glyoxylate utilization operons</fullName>
    </alternativeName>
</protein>
<organism evidence="8 9">
    <name type="scientific">Pseudomonas fluorescens</name>
    <dbReference type="NCBI Taxonomy" id="294"/>
    <lineage>
        <taxon>Bacteria</taxon>
        <taxon>Pseudomonadati</taxon>
        <taxon>Pseudomonadota</taxon>
        <taxon>Gammaproteobacteria</taxon>
        <taxon>Pseudomonadales</taxon>
        <taxon>Pseudomonadaceae</taxon>
        <taxon>Pseudomonas</taxon>
    </lineage>
</organism>
<dbReference type="Proteomes" id="UP000399692">
    <property type="component" value="Unassembled WGS sequence"/>
</dbReference>
<evidence type="ECO:0000313" key="8">
    <source>
        <dbReference type="EMBL" id="VVM62212.1"/>
    </source>
</evidence>
<gene>
    <name evidence="8" type="ORF">PS631_01350</name>
</gene>
<dbReference type="EMBL" id="CABVHF010000002">
    <property type="protein sequence ID" value="VVM62212.1"/>
    <property type="molecule type" value="Genomic_DNA"/>
</dbReference>
<accession>A0A5E6R3F7</accession>
<dbReference type="AlphaFoldDB" id="A0A5E6R3F7"/>
<dbReference type="InterPro" id="IPR005471">
    <property type="entry name" value="Tscrpt_reg_IclR_N"/>
</dbReference>
<feature type="domain" description="HTH iclR-type" evidence="6">
    <location>
        <begin position="17"/>
        <end position="80"/>
    </location>
</feature>
<dbReference type="InterPro" id="IPR036388">
    <property type="entry name" value="WH-like_DNA-bd_sf"/>
</dbReference>
<dbReference type="PROSITE" id="PS51078">
    <property type="entry name" value="ICLR_ED"/>
    <property type="match status" value="1"/>
</dbReference>
<dbReference type="SUPFAM" id="SSF55781">
    <property type="entry name" value="GAF domain-like"/>
    <property type="match status" value="1"/>
</dbReference>
<dbReference type="Pfam" id="PF09339">
    <property type="entry name" value="HTH_IclR"/>
    <property type="match status" value="1"/>
</dbReference>
<proteinExistence type="predicted"/>
<feature type="domain" description="IclR-ED" evidence="7">
    <location>
        <begin position="317"/>
        <end position="498"/>
    </location>
</feature>
<dbReference type="RefSeq" id="WP_150569742.1">
    <property type="nucleotide sequence ID" value="NZ_CABVHF010000002.1"/>
</dbReference>
<keyword evidence="1" id="KW-0805">Transcription regulation</keyword>